<name>A0A1X0DKC4_9MYCO</name>
<dbReference type="Proteomes" id="UP000192801">
    <property type="component" value="Unassembled WGS sequence"/>
</dbReference>
<dbReference type="Gene3D" id="1.20.120.450">
    <property type="entry name" value="dinb family like domain"/>
    <property type="match status" value="1"/>
</dbReference>
<organism evidence="1 2">
    <name type="scientific">Mycolicibacterium insubricum</name>
    <dbReference type="NCBI Taxonomy" id="444597"/>
    <lineage>
        <taxon>Bacteria</taxon>
        <taxon>Bacillati</taxon>
        <taxon>Actinomycetota</taxon>
        <taxon>Actinomycetes</taxon>
        <taxon>Mycobacteriales</taxon>
        <taxon>Mycobacteriaceae</taxon>
        <taxon>Mycolicibacterium</taxon>
    </lineage>
</organism>
<dbReference type="STRING" id="444597.BST26_04990"/>
<proteinExistence type="predicted"/>
<sequence length="174" mass="18810">MSSGDRLTQALVDVCAECFDAMATILTALGDDLANRRPDLPSANSCYAIVNHCIGVVDYWAGSFIAGQRIPRDRDGEFRATGTVEELLTRLSAARARFGEWVVVGLTEGVGDRNLADGIRGGSTRAAVLATATAEWALLHVLHDLAQHVGQMELTRDILLDEQDRRRDKSGGQS</sequence>
<dbReference type="InterPro" id="IPR034660">
    <property type="entry name" value="DinB/YfiT-like"/>
</dbReference>
<accession>A0A1X0DKC4</accession>
<dbReference type="SUPFAM" id="SSF109854">
    <property type="entry name" value="DinB/YfiT-like putative metalloenzymes"/>
    <property type="match status" value="1"/>
</dbReference>
<dbReference type="RefSeq" id="WP_165756820.1">
    <property type="nucleotide sequence ID" value="NZ_AP022618.1"/>
</dbReference>
<dbReference type="Pfam" id="PF04978">
    <property type="entry name" value="MST"/>
    <property type="match status" value="1"/>
</dbReference>
<dbReference type="AlphaFoldDB" id="A0A1X0DKC4"/>
<keyword evidence="2" id="KW-1185">Reference proteome</keyword>
<evidence type="ECO:0000313" key="1">
    <source>
        <dbReference type="EMBL" id="ORA72609.1"/>
    </source>
</evidence>
<comment type="caution">
    <text evidence="1">The sequence shown here is derived from an EMBL/GenBank/DDBJ whole genome shotgun (WGS) entry which is preliminary data.</text>
</comment>
<protein>
    <submittedName>
        <fullName evidence="1">Uncharacterized protein</fullName>
    </submittedName>
</protein>
<dbReference type="EMBL" id="MVHS01000007">
    <property type="protein sequence ID" value="ORA72609.1"/>
    <property type="molecule type" value="Genomic_DNA"/>
</dbReference>
<evidence type="ECO:0000313" key="2">
    <source>
        <dbReference type="Proteomes" id="UP000192801"/>
    </source>
</evidence>
<gene>
    <name evidence="1" type="ORF">BST26_04990</name>
</gene>
<reference evidence="1 2" key="1">
    <citation type="submission" date="2016-12" db="EMBL/GenBank/DDBJ databases">
        <title>The new phylogeny of genus Mycobacterium.</title>
        <authorList>
            <person name="Tortoli E."/>
            <person name="Trovato A."/>
            <person name="Cirillo D.M."/>
        </authorList>
    </citation>
    <scope>NUCLEOTIDE SEQUENCE [LARGE SCALE GENOMIC DNA]</scope>
    <source>
        <strain evidence="1 2">DSM 45130</strain>
    </source>
</reference>
<dbReference type="InterPro" id="IPR007061">
    <property type="entry name" value="MST-like"/>
</dbReference>